<dbReference type="PANTHER" id="PTHR43155:SF2">
    <property type="entry name" value="CYCLIC DI-GMP PHOSPHODIESTERASE PA4108"/>
    <property type="match status" value="1"/>
</dbReference>
<dbReference type="Pfam" id="PF11871">
    <property type="entry name" value="DUF3391"/>
    <property type="match status" value="1"/>
</dbReference>
<dbReference type="InterPro" id="IPR021812">
    <property type="entry name" value="DUF3391"/>
</dbReference>
<keyword evidence="2" id="KW-0378">Hydrolase</keyword>
<evidence type="ECO:0000259" key="1">
    <source>
        <dbReference type="PROSITE" id="PS51832"/>
    </source>
</evidence>
<organism evidence="2 3">
    <name type="scientific">Pseudoxanthomonas suwonensis (strain 11-1)</name>
    <dbReference type="NCBI Taxonomy" id="743721"/>
    <lineage>
        <taxon>Bacteria</taxon>
        <taxon>Pseudomonadati</taxon>
        <taxon>Pseudomonadota</taxon>
        <taxon>Gammaproteobacteria</taxon>
        <taxon>Lysobacterales</taxon>
        <taxon>Lysobacteraceae</taxon>
        <taxon>Pseudoxanthomonas</taxon>
    </lineage>
</organism>
<dbReference type="Gene3D" id="1.10.3210.10">
    <property type="entry name" value="Hypothetical protein af1432"/>
    <property type="match status" value="1"/>
</dbReference>
<protein>
    <submittedName>
        <fullName evidence="2">Metal dependent phosphohydrolase</fullName>
    </submittedName>
</protein>
<dbReference type="InterPro" id="IPR003607">
    <property type="entry name" value="HD/PDEase_dom"/>
</dbReference>
<name>E6WWM7_PSEUU</name>
<dbReference type="KEGG" id="psu:Psesu_2749"/>
<dbReference type="Proteomes" id="UP000008632">
    <property type="component" value="Chromosome"/>
</dbReference>
<accession>E6WWM7</accession>
<dbReference type="InterPro" id="IPR037522">
    <property type="entry name" value="HD_GYP_dom"/>
</dbReference>
<dbReference type="Pfam" id="PF13487">
    <property type="entry name" value="HD_5"/>
    <property type="match status" value="1"/>
</dbReference>
<proteinExistence type="predicted"/>
<reference evidence="2 3" key="1">
    <citation type="submission" date="2011-01" db="EMBL/GenBank/DDBJ databases">
        <title>Complete sequence of Pseudoxanthomonas suwonensis 11-1.</title>
        <authorList>
            <consortium name="US DOE Joint Genome Institute"/>
            <person name="Lucas S."/>
            <person name="Copeland A."/>
            <person name="Lapidus A."/>
            <person name="Cheng J.-F."/>
            <person name="Goodwin L."/>
            <person name="Pitluck S."/>
            <person name="Teshima H."/>
            <person name="Detter J.C."/>
            <person name="Han C."/>
            <person name="Tapia R."/>
            <person name="Land M."/>
            <person name="Hauser L."/>
            <person name="Kyrpides N."/>
            <person name="Ivanova N."/>
            <person name="Ovchinnikova G."/>
            <person name="Siebers A.K."/>
            <person name="Allgaier M."/>
            <person name="Thelen M.P."/>
            <person name="Hugenholtz P."/>
            <person name="Gladden J."/>
            <person name="Woyke T."/>
        </authorList>
    </citation>
    <scope>NUCLEOTIDE SEQUENCE [LARGE SCALE GENOMIC DNA]</scope>
    <source>
        <strain evidence="3">11-1</strain>
    </source>
</reference>
<dbReference type="SMART" id="SM00471">
    <property type="entry name" value="HDc"/>
    <property type="match status" value="1"/>
</dbReference>
<dbReference type="InterPro" id="IPR006675">
    <property type="entry name" value="HDIG_dom"/>
</dbReference>
<dbReference type="PANTHER" id="PTHR43155">
    <property type="entry name" value="CYCLIC DI-GMP PHOSPHODIESTERASE PA4108-RELATED"/>
    <property type="match status" value="1"/>
</dbReference>
<sequence>MADTLPVPCNPPRDPPLMYRTVPIDQLRPGMYVQRVNGAWLKHPFWRTSFLASEREIERLRDSGIQSVDIDPSRSEDWDAEAGVENAPAEADAAAAIPDPMAPAEAVAVAQSVAAPAAPPAATRRVIVPQVALDAELTRARRICHEGREAVEAMFQEVRMGRMVDAGELVPLAQEISASVGRHPGALIGIARLKTADDYTYLHSVAVGALMSNLARHLDLDEQACADATLGGLLHDLGKACIPLEILNKPGRLDDAEMALMREHPAHGARLLREAGVENETILHMVLYHHERMDGAGYPAGLAPDQIPLLTRMSSVCDVYDAVTSTRAYKDPWDPAEALRCMVSWKGQFDMMVLKALIASLGIYPAGSLVRLSSDRLAVVLEQRPGNLTRPLVRVFYSARLRSHVLHVDVDLSAPGCSESITGIESPAAWGFRDLHKLWAP</sequence>
<evidence type="ECO:0000313" key="3">
    <source>
        <dbReference type="Proteomes" id="UP000008632"/>
    </source>
</evidence>
<evidence type="ECO:0000313" key="2">
    <source>
        <dbReference type="EMBL" id="ADV28576.1"/>
    </source>
</evidence>
<feature type="domain" description="HD-GYP" evidence="1">
    <location>
        <begin position="178"/>
        <end position="373"/>
    </location>
</feature>
<gene>
    <name evidence="2" type="ordered locus">Psesu_2749</name>
</gene>
<dbReference type="PROSITE" id="PS51832">
    <property type="entry name" value="HD_GYP"/>
    <property type="match status" value="1"/>
</dbReference>
<dbReference type="eggNOG" id="COG2206">
    <property type="taxonomic scope" value="Bacteria"/>
</dbReference>
<dbReference type="SUPFAM" id="SSF109604">
    <property type="entry name" value="HD-domain/PDEase-like"/>
    <property type="match status" value="1"/>
</dbReference>
<dbReference type="NCBIfam" id="TIGR00277">
    <property type="entry name" value="HDIG"/>
    <property type="match status" value="1"/>
</dbReference>
<dbReference type="GO" id="GO:0008081">
    <property type="term" value="F:phosphoric diester hydrolase activity"/>
    <property type="evidence" value="ECO:0007669"/>
    <property type="project" value="UniProtKB-ARBA"/>
</dbReference>
<dbReference type="CDD" id="cd00077">
    <property type="entry name" value="HDc"/>
    <property type="match status" value="1"/>
</dbReference>
<dbReference type="STRING" id="743721.Psesu_2749"/>
<dbReference type="HOGENOM" id="CLU_000445_92_1_6"/>
<dbReference type="AlphaFoldDB" id="E6WWM7"/>
<keyword evidence="3" id="KW-1185">Reference proteome</keyword>
<dbReference type="EMBL" id="CP002446">
    <property type="protein sequence ID" value="ADV28576.1"/>
    <property type="molecule type" value="Genomic_DNA"/>
</dbReference>